<name>A0A9P6K475_9FUNG</name>
<dbReference type="InterPro" id="IPR001537">
    <property type="entry name" value="SpoU_MeTrfase"/>
</dbReference>
<feature type="region of interest" description="Disordered" evidence="3">
    <location>
        <begin position="864"/>
        <end position="893"/>
    </location>
</feature>
<dbReference type="SUPFAM" id="SSF55315">
    <property type="entry name" value="L30e-like"/>
    <property type="match status" value="1"/>
</dbReference>
<dbReference type="Proteomes" id="UP000723463">
    <property type="component" value="Unassembled WGS sequence"/>
</dbReference>
<comment type="caution">
    <text evidence="5">The sequence shown here is derived from an EMBL/GenBank/DDBJ whole genome shotgun (WGS) entry which is preliminary data.</text>
</comment>
<feature type="compositionally biased region" description="Low complexity" evidence="3">
    <location>
        <begin position="150"/>
        <end position="168"/>
    </location>
</feature>
<reference evidence="5" key="1">
    <citation type="journal article" date="2020" name="Fungal Divers.">
        <title>Resolving the Mortierellaceae phylogeny through synthesis of multi-gene phylogenetics and phylogenomics.</title>
        <authorList>
            <person name="Vandepol N."/>
            <person name="Liber J."/>
            <person name="Desiro A."/>
            <person name="Na H."/>
            <person name="Kennedy M."/>
            <person name="Barry K."/>
            <person name="Grigoriev I.V."/>
            <person name="Miller A.N."/>
            <person name="O'Donnell K."/>
            <person name="Stajich J.E."/>
            <person name="Bonito G."/>
        </authorList>
    </citation>
    <scope>NUCLEOTIDE SEQUENCE</scope>
    <source>
        <strain evidence="5">NRRL 2591</strain>
    </source>
</reference>
<dbReference type="Gene3D" id="3.30.1330.30">
    <property type="match status" value="1"/>
</dbReference>
<feature type="compositionally biased region" description="Basic and acidic residues" evidence="3">
    <location>
        <begin position="486"/>
        <end position="496"/>
    </location>
</feature>
<organism evidence="5 6">
    <name type="scientific">Mortierella hygrophila</name>
    <dbReference type="NCBI Taxonomy" id="979708"/>
    <lineage>
        <taxon>Eukaryota</taxon>
        <taxon>Fungi</taxon>
        <taxon>Fungi incertae sedis</taxon>
        <taxon>Mucoromycota</taxon>
        <taxon>Mortierellomycotina</taxon>
        <taxon>Mortierellomycetes</taxon>
        <taxon>Mortierellales</taxon>
        <taxon>Mortierellaceae</taxon>
        <taxon>Mortierella</taxon>
    </lineage>
</organism>
<evidence type="ECO:0000259" key="4">
    <source>
        <dbReference type="Pfam" id="PF00588"/>
    </source>
</evidence>
<accession>A0A9P6K475</accession>
<dbReference type="InterPro" id="IPR029064">
    <property type="entry name" value="Ribosomal_eL30-like_sf"/>
</dbReference>
<keyword evidence="2" id="KW-0808">Transferase</keyword>
<feature type="domain" description="tRNA/rRNA methyltransferase SpoU type" evidence="4">
    <location>
        <begin position="700"/>
        <end position="830"/>
    </location>
</feature>
<dbReference type="SUPFAM" id="SSF75217">
    <property type="entry name" value="alpha/beta knot"/>
    <property type="match status" value="1"/>
</dbReference>
<keyword evidence="6" id="KW-1185">Reference proteome</keyword>
<sequence length="920" mass="100705">MSSTSLSLAPVRSIKSIRSISTIRTAAAATTTRTPWRHVSSSFLERPNRPRVPSLRPTTRWTFDYHCCRCLSTTRTLLTETPYPLVTPKISKYRVDCNTSKVIKRRKKGNEDGKKAIPNVVRSKPVANPKKARQAAEAATKEIIRKMQEAEASAATAAGGGAPPSATTVPPPPKPSASFYSRKPSPLKPELSTSTLTATNTQSSTIEPSAKEPAPRTSEAVVPQLPLPSLTLPHARRIPADQPLPDLDAVLSTLAEAIATQPAPISSGWSTRSPLQSYRLPLPELTDQSEERHPTLDPLPKMATSIERRPSQAPQRIKRSVYRTILDWSVHPTIQPNDFNTLSDLTQITPPRAAHPVKSNSFTNVAATSGRSERITNNSVTSTSTSTNATAASTSDEGVVKKRYVSRRRIGFDDDDDLDFKQRPYHSGQSTTQVLDTIVHNRINKSTNTQVNPWDISAIRKQRLVSNSESVPKSVLLKNPVIARDRKQERETEEAAKVTASTTTTSKPLQSALPWRKLDHGDRTQQSAIVLPDQPLLGSWIDSPSKEPEKKADSKDKSTYGEYLFSPKSVLPALRTGLRKPYELLYTNSNIHPRISQMVIECVETASEMGLDVVKTTPERLDTLLGHKYHQGVLLRASYLPRALIKCLGTVSEDNNKYDLHFIRGTAKPFDRLATTSNTTHMVKSGIASTKTPRASPPPVWVVLDEVQTVYDMGHILSTAHHLGIDGIIIKEKGAVLPHADVSALSEGTLERRPAYAVRTLVKFIKESQANGWQVIGLKAAYGSKRLIPFYRFPKHGVDQPTILIVGGSEVGITKSAERQCDSFIHVPGLSHTAMAFGEVASLPVPVISGIAISKLVGGRMADAAGSDGSDRKAGGAEGFDSENEEPIPWVGSLPQWEVPMLRSKGKGNQTSHTRNDIRR</sequence>
<evidence type="ECO:0000313" key="5">
    <source>
        <dbReference type="EMBL" id="KAF9545566.1"/>
    </source>
</evidence>
<evidence type="ECO:0000256" key="1">
    <source>
        <dbReference type="ARBA" id="ARBA00022603"/>
    </source>
</evidence>
<feature type="region of interest" description="Disordered" evidence="3">
    <location>
        <begin position="486"/>
        <end position="511"/>
    </location>
</feature>
<feature type="region of interest" description="Disordered" evidence="3">
    <location>
        <begin position="104"/>
        <end position="222"/>
    </location>
</feature>
<evidence type="ECO:0000313" key="6">
    <source>
        <dbReference type="Proteomes" id="UP000723463"/>
    </source>
</evidence>
<proteinExistence type="predicted"/>
<dbReference type="Gene3D" id="3.40.1280.10">
    <property type="match status" value="1"/>
</dbReference>
<feature type="compositionally biased region" description="Basic and acidic residues" evidence="3">
    <location>
        <begin position="139"/>
        <end position="149"/>
    </location>
</feature>
<dbReference type="GO" id="GO:0016435">
    <property type="term" value="F:rRNA (guanine) methyltransferase activity"/>
    <property type="evidence" value="ECO:0007669"/>
    <property type="project" value="TreeGrafter"/>
</dbReference>
<dbReference type="GO" id="GO:0003723">
    <property type="term" value="F:RNA binding"/>
    <property type="evidence" value="ECO:0007669"/>
    <property type="project" value="InterPro"/>
</dbReference>
<dbReference type="InterPro" id="IPR029026">
    <property type="entry name" value="tRNA_m1G_MTases_N"/>
</dbReference>
<evidence type="ECO:0000256" key="2">
    <source>
        <dbReference type="ARBA" id="ARBA00022679"/>
    </source>
</evidence>
<feature type="compositionally biased region" description="Low complexity" evidence="3">
    <location>
        <begin position="376"/>
        <end position="395"/>
    </location>
</feature>
<dbReference type="PANTHER" id="PTHR46103:SF1">
    <property type="entry name" value="RRNA METHYLTRANSFERASE 1, MITOCHONDRIAL"/>
    <property type="match status" value="1"/>
</dbReference>
<keyword evidence="1" id="KW-0489">Methyltransferase</keyword>
<dbReference type="Pfam" id="PF00588">
    <property type="entry name" value="SpoU_methylase"/>
    <property type="match status" value="1"/>
</dbReference>
<dbReference type="PANTHER" id="PTHR46103">
    <property type="entry name" value="RRNA METHYLTRANSFERASE 1, MITOCHONDRIAL"/>
    <property type="match status" value="1"/>
</dbReference>
<feature type="compositionally biased region" description="Low complexity" evidence="3">
    <location>
        <begin position="497"/>
        <end position="507"/>
    </location>
</feature>
<feature type="compositionally biased region" description="Polar residues" evidence="3">
    <location>
        <begin position="191"/>
        <end position="207"/>
    </location>
</feature>
<feature type="region of interest" description="Disordered" evidence="3">
    <location>
        <begin position="365"/>
        <end position="398"/>
    </location>
</feature>
<protein>
    <recommendedName>
        <fullName evidence="4">tRNA/rRNA methyltransferase SpoU type domain-containing protein</fullName>
    </recommendedName>
</protein>
<gene>
    <name evidence="5" type="ORF">EC957_010875</name>
</gene>
<evidence type="ECO:0000256" key="3">
    <source>
        <dbReference type="SAM" id="MobiDB-lite"/>
    </source>
</evidence>
<dbReference type="InterPro" id="IPR047182">
    <property type="entry name" value="MRM1"/>
</dbReference>
<dbReference type="InterPro" id="IPR029028">
    <property type="entry name" value="Alpha/beta_knot_MTases"/>
</dbReference>
<dbReference type="EMBL" id="JAAAXW010000070">
    <property type="protein sequence ID" value="KAF9545566.1"/>
    <property type="molecule type" value="Genomic_DNA"/>
</dbReference>
<dbReference type="AlphaFoldDB" id="A0A9P6K475"/>